<proteinExistence type="evidence at transcript level"/>
<evidence type="ECO:0000256" key="1">
    <source>
        <dbReference type="ARBA" id="ARBA00022553"/>
    </source>
</evidence>
<gene>
    <name evidence="6" type="primary">Pwp1</name>
</gene>
<evidence type="ECO:0000256" key="4">
    <source>
        <dbReference type="PROSITE-ProRule" id="PRU00221"/>
    </source>
</evidence>
<dbReference type="PROSITE" id="PS50294">
    <property type="entry name" value="WD_REPEATS_REGION"/>
    <property type="match status" value="1"/>
</dbReference>
<evidence type="ECO:0000256" key="2">
    <source>
        <dbReference type="ARBA" id="ARBA00022574"/>
    </source>
</evidence>
<dbReference type="Gene3D" id="2.130.10.10">
    <property type="entry name" value="YVTN repeat-like/Quinoprotein amine dehydrogenase"/>
    <property type="match status" value="2"/>
</dbReference>
<sequence>MEVDEQSGPGGSSQIFCLRWIKREAAKPVPDKILLSNDELKQAIEDGSAIKQESESDQSDASEPESENLNKPTEEYDDLKEFDLDNYDNEEADGNDLGLSSLVVFASNDDDPYIVSNKDVSDESENEMLENEALKLNQDDNLLVCGRCERDCSLLEIHVYNQKTHDFYMHHDIPLSSAPLCMEWLDFDAGAEDENYDKGNFIAIGNINSVIEVWDIDVLNTIEPAFTLGVKMKKQRKMKSLPSCHTEAIMDLSWNPLSRHNLASSSADQTVALWDLRVGTQSRVFRGHREKVQSIEWRPNDTTCLLSGACDGRVIALDMREEKKPTGKWKVDSEIERLAWNPDDTSYFAASTDSGSIYYCDLRKPRAPLYIWQAHEKAIPSLTISSGLLYSASSDGLLKTWRLQEESAVEVMEKDLKMGMVHCFHTNPDVTGMLAIGGEKGGVRLWNASSYEEISKYLGDDDVTEESGCDATIKKEVNGIEARSVKKNKTNSETFSKSRGPKLAQPKSKKLKKRHLNSKRKQMRALLYNS</sequence>
<dbReference type="PANTHER" id="PTHR14091">
    <property type="entry name" value="PERIODIC TRYPTOPHAN PROTEIN 1"/>
    <property type="match status" value="1"/>
</dbReference>
<dbReference type="PROSITE" id="PS50082">
    <property type="entry name" value="WD_REPEATS_2"/>
    <property type="match status" value="2"/>
</dbReference>
<feature type="repeat" description="WD" evidence="4">
    <location>
        <begin position="372"/>
        <end position="411"/>
    </location>
</feature>
<keyword evidence="2 4" id="KW-0853">WD repeat</keyword>
<feature type="compositionally biased region" description="Basic residues" evidence="5">
    <location>
        <begin position="507"/>
        <end position="523"/>
    </location>
</feature>
<feature type="region of interest" description="Disordered" evidence="5">
    <location>
        <begin position="488"/>
        <end position="530"/>
    </location>
</feature>
<reference evidence="6" key="1">
    <citation type="submission" date="2020-04" db="EMBL/GenBank/DDBJ databases">
        <authorList>
            <person name="Neveu A P."/>
        </authorList>
    </citation>
    <scope>NUCLEOTIDE SEQUENCE</scope>
    <source>
        <tissue evidence="6">Whole embryo</tissue>
    </source>
</reference>
<dbReference type="Pfam" id="PF00400">
    <property type="entry name" value="WD40"/>
    <property type="match status" value="2"/>
</dbReference>
<dbReference type="SMART" id="SM00320">
    <property type="entry name" value="WD40"/>
    <property type="match status" value="6"/>
</dbReference>
<dbReference type="InterPro" id="IPR044285">
    <property type="entry name" value="PWP1"/>
</dbReference>
<dbReference type="AlphaFoldDB" id="A0A6F9DQZ5"/>
<name>A0A6F9DQZ5_9ASCI</name>
<keyword evidence="3" id="KW-0677">Repeat</keyword>
<protein>
    <submittedName>
        <fullName evidence="6">Periodic tryptophan protein 1 homolog</fullName>
    </submittedName>
</protein>
<dbReference type="InterPro" id="IPR036322">
    <property type="entry name" value="WD40_repeat_dom_sf"/>
</dbReference>
<organism evidence="6">
    <name type="scientific">Phallusia mammillata</name>
    <dbReference type="NCBI Taxonomy" id="59560"/>
    <lineage>
        <taxon>Eukaryota</taxon>
        <taxon>Metazoa</taxon>
        <taxon>Chordata</taxon>
        <taxon>Tunicata</taxon>
        <taxon>Ascidiacea</taxon>
        <taxon>Phlebobranchia</taxon>
        <taxon>Ascidiidae</taxon>
        <taxon>Phallusia</taxon>
    </lineage>
</organism>
<keyword evidence="1" id="KW-0597">Phosphoprotein</keyword>
<dbReference type="InterPro" id="IPR015943">
    <property type="entry name" value="WD40/YVTN_repeat-like_dom_sf"/>
</dbReference>
<feature type="repeat" description="WD" evidence="4">
    <location>
        <begin position="242"/>
        <end position="284"/>
    </location>
</feature>
<dbReference type="PROSITE" id="PS00678">
    <property type="entry name" value="WD_REPEATS_1"/>
    <property type="match status" value="1"/>
</dbReference>
<feature type="region of interest" description="Disordered" evidence="5">
    <location>
        <begin position="45"/>
        <end position="78"/>
    </location>
</feature>
<evidence type="ECO:0000256" key="3">
    <source>
        <dbReference type="ARBA" id="ARBA00022737"/>
    </source>
</evidence>
<dbReference type="GO" id="GO:0005634">
    <property type="term" value="C:nucleus"/>
    <property type="evidence" value="ECO:0007669"/>
    <property type="project" value="TreeGrafter"/>
</dbReference>
<accession>A0A6F9DQZ5</accession>
<dbReference type="EMBL" id="LR789463">
    <property type="protein sequence ID" value="CAB3265325.1"/>
    <property type="molecule type" value="mRNA"/>
</dbReference>
<feature type="compositionally biased region" description="Acidic residues" evidence="5">
    <location>
        <begin position="55"/>
        <end position="66"/>
    </location>
</feature>
<dbReference type="PANTHER" id="PTHR14091:SF0">
    <property type="entry name" value="PERIODIC TRYPTOPHAN PROTEIN 1 HOMOLOG"/>
    <property type="match status" value="1"/>
</dbReference>
<evidence type="ECO:0000256" key="5">
    <source>
        <dbReference type="SAM" id="MobiDB-lite"/>
    </source>
</evidence>
<dbReference type="InterPro" id="IPR001680">
    <property type="entry name" value="WD40_rpt"/>
</dbReference>
<dbReference type="SUPFAM" id="SSF50978">
    <property type="entry name" value="WD40 repeat-like"/>
    <property type="match status" value="1"/>
</dbReference>
<evidence type="ECO:0000313" key="6">
    <source>
        <dbReference type="EMBL" id="CAB3265325.1"/>
    </source>
</evidence>
<dbReference type="InterPro" id="IPR019775">
    <property type="entry name" value="WD40_repeat_CS"/>
</dbReference>
<dbReference type="GO" id="GO:0006364">
    <property type="term" value="P:rRNA processing"/>
    <property type="evidence" value="ECO:0007669"/>
    <property type="project" value="InterPro"/>
</dbReference>